<evidence type="ECO:0000313" key="4">
    <source>
        <dbReference type="EMBL" id="RKQ96474.1"/>
    </source>
</evidence>
<dbReference type="RefSeq" id="WP_170150413.1">
    <property type="nucleotide sequence ID" value="NZ_RBIM01000004.1"/>
</dbReference>
<dbReference type="Gene3D" id="3.40.50.2300">
    <property type="match status" value="1"/>
</dbReference>
<name>A0A495D3I5_9PROT</name>
<dbReference type="AlphaFoldDB" id="A0A495D3I5"/>
<keyword evidence="1" id="KW-0378">Hydrolase</keyword>
<proteinExistence type="predicted"/>
<comment type="caution">
    <text evidence="4">The sequence shown here is derived from an EMBL/GenBank/DDBJ whole genome shotgun (WGS) entry which is preliminary data.</text>
</comment>
<evidence type="ECO:0000313" key="5">
    <source>
        <dbReference type="Proteomes" id="UP000273675"/>
    </source>
</evidence>
<reference evidence="4 5" key="1">
    <citation type="submission" date="2018-10" db="EMBL/GenBank/DDBJ databases">
        <title>Genomic Encyclopedia of Type Strains, Phase IV (KMG-IV): sequencing the most valuable type-strain genomes for metagenomic binning, comparative biology and taxonomic classification.</title>
        <authorList>
            <person name="Goeker M."/>
        </authorList>
    </citation>
    <scope>NUCLEOTIDE SEQUENCE [LARGE SCALE GENOMIC DNA]</scope>
    <source>
        <strain evidence="4 5">DSM 4734</strain>
    </source>
</reference>
<dbReference type="Pfam" id="PF00072">
    <property type="entry name" value="Response_reg"/>
    <property type="match status" value="1"/>
</dbReference>
<dbReference type="PROSITE" id="PS50110">
    <property type="entry name" value="RESPONSE_REGULATORY"/>
    <property type="match status" value="1"/>
</dbReference>
<protein>
    <submittedName>
        <fullName evidence="4">Sigma-B regulation protein RsbU (Phosphoserine phosphatase)</fullName>
    </submittedName>
</protein>
<dbReference type="Proteomes" id="UP000273675">
    <property type="component" value="Unassembled WGS sequence"/>
</dbReference>
<dbReference type="Gene3D" id="3.60.40.10">
    <property type="entry name" value="PPM-type phosphatase domain"/>
    <property type="match status" value="1"/>
</dbReference>
<dbReference type="Pfam" id="PF07228">
    <property type="entry name" value="SpoIIE"/>
    <property type="match status" value="1"/>
</dbReference>
<dbReference type="GO" id="GO:0016791">
    <property type="term" value="F:phosphatase activity"/>
    <property type="evidence" value="ECO:0007669"/>
    <property type="project" value="TreeGrafter"/>
</dbReference>
<keyword evidence="2" id="KW-0597">Phosphoprotein</keyword>
<dbReference type="PANTHER" id="PTHR43156:SF2">
    <property type="entry name" value="STAGE II SPORULATION PROTEIN E"/>
    <property type="match status" value="1"/>
</dbReference>
<organism evidence="4 5">
    <name type="scientific">Maricaulis maris</name>
    <dbReference type="NCBI Taxonomy" id="74318"/>
    <lineage>
        <taxon>Bacteria</taxon>
        <taxon>Pseudomonadati</taxon>
        <taxon>Pseudomonadota</taxon>
        <taxon>Alphaproteobacteria</taxon>
        <taxon>Maricaulales</taxon>
        <taxon>Maricaulaceae</taxon>
        <taxon>Maricaulis</taxon>
    </lineage>
</organism>
<dbReference type="InterPro" id="IPR036457">
    <property type="entry name" value="PPM-type-like_dom_sf"/>
</dbReference>
<gene>
    <name evidence="4" type="ORF">C7435_1804</name>
</gene>
<dbReference type="SUPFAM" id="SSF52172">
    <property type="entry name" value="CheY-like"/>
    <property type="match status" value="1"/>
</dbReference>
<dbReference type="SUPFAM" id="SSF81606">
    <property type="entry name" value="PP2C-like"/>
    <property type="match status" value="1"/>
</dbReference>
<dbReference type="SMART" id="SM00331">
    <property type="entry name" value="PP2C_SIG"/>
    <property type="match status" value="1"/>
</dbReference>
<evidence type="ECO:0000259" key="3">
    <source>
        <dbReference type="PROSITE" id="PS50110"/>
    </source>
</evidence>
<feature type="domain" description="Response regulatory" evidence="3">
    <location>
        <begin position="18"/>
        <end position="134"/>
    </location>
</feature>
<accession>A0A495D3I5</accession>
<dbReference type="InterPro" id="IPR001789">
    <property type="entry name" value="Sig_transdc_resp-reg_receiver"/>
</dbReference>
<dbReference type="InterPro" id="IPR001932">
    <property type="entry name" value="PPM-type_phosphatase-like_dom"/>
</dbReference>
<dbReference type="EMBL" id="RBIM01000004">
    <property type="protein sequence ID" value="RKQ96474.1"/>
    <property type="molecule type" value="Genomic_DNA"/>
</dbReference>
<dbReference type="InterPro" id="IPR011006">
    <property type="entry name" value="CheY-like_superfamily"/>
</dbReference>
<dbReference type="InterPro" id="IPR052016">
    <property type="entry name" value="Bact_Sigma-Reg"/>
</dbReference>
<feature type="modified residue" description="4-aspartylphosphate" evidence="2">
    <location>
        <position position="68"/>
    </location>
</feature>
<dbReference type="SMART" id="SM00448">
    <property type="entry name" value="REC"/>
    <property type="match status" value="1"/>
</dbReference>
<evidence type="ECO:0000256" key="2">
    <source>
        <dbReference type="PROSITE-ProRule" id="PRU00169"/>
    </source>
</evidence>
<sequence>MGGDPQSSTSRCVDDDAVILVVDDLRSSRLLIGSVLNAAGFTNLLFASDGIEAVERLESEPVDMILLDIVMPRMDGFEVCRQARGRLGLNIPILIQSGLQDADQRASAFDAGASDIVSKPIHAHELVSRVRLHLERRRMIDSLQTYQRRMEDELRAAESMQVSLLKSDADVAAIAQPRGAALTTFYQASNQLGGDLWQVFEIDASRFGLFMVDLSGHGVAAAINAFRVHMLAEARRRDRGDPGKWLAALNDDLCQMLSIGHFATAFYGVVDVAGGRLDYAAAGAPPPILLEAGGEWRPLDGSGLILGCREGVTYDTHSARLAVGDHVLLYSDALYENFDVPEESLEPHDMAALAREVLTSATGADFHQALINRVFADEMAQRRDDLTLMLLEVTGDV</sequence>
<dbReference type="GO" id="GO:0000160">
    <property type="term" value="P:phosphorelay signal transduction system"/>
    <property type="evidence" value="ECO:0007669"/>
    <property type="project" value="InterPro"/>
</dbReference>
<evidence type="ECO:0000256" key="1">
    <source>
        <dbReference type="ARBA" id="ARBA00022801"/>
    </source>
</evidence>
<dbReference type="PANTHER" id="PTHR43156">
    <property type="entry name" value="STAGE II SPORULATION PROTEIN E-RELATED"/>
    <property type="match status" value="1"/>
</dbReference>